<proteinExistence type="predicted"/>
<dbReference type="Pfam" id="PF13479">
    <property type="entry name" value="AAA_24"/>
    <property type="match status" value="1"/>
</dbReference>
<reference evidence="2" key="1">
    <citation type="submission" date="2021-10" db="EMBL/GenBank/DDBJ databases">
        <authorList>
            <person name="Lavering E.D."/>
            <person name="James R."/>
            <person name="Fairholm J.D."/>
            <person name="Ogilvie B.H."/>
            <person name="Thurgood T.L."/>
            <person name="Robison R.A."/>
            <person name="Grose J.H."/>
        </authorList>
    </citation>
    <scope>NUCLEOTIDE SEQUENCE</scope>
</reference>
<sequence>MSFLKKLKANKPEAKLEGYFMTMLGKSKFGKTTWAVEVVEEHFGSLENALLLGTEIGYKTMNGVIAIPITGFEWAENEDDDDEEVKAKKTDNEERGFIEVVDELIENRSEVDFKFIIIDTITALERYATKHVIRQANRQDNPAKRYKTIANIPWGDGYTMVGEAIYEQIDRLKKAGYGVLVIGHEKTRKIKNKDGYEYDYTGLNVMGKVSDIIERESDFIIYADLMTTEGEDGKPKEERMLRFRSDGNFLAGCRFKHFPASTSNEPADFLKAFKEAVEASSGKKLPKKVVEPKEEVEEETEPVVEEKPVKKTKKEKEAEKLQVEQEAEAEKSAVESTTDEDVAEAIEAVKAEIGELLTDMALADKKKCAGQFKKVTGAIDYKKSNNLEDLQEVLEFVKELA</sequence>
<organism evidence="2 3">
    <name type="scientific">Bacillus phage vB_BanS_Sophrita</name>
    <dbReference type="NCBI Taxonomy" id="2894790"/>
    <lineage>
        <taxon>Viruses</taxon>
        <taxon>Duplodnaviria</taxon>
        <taxon>Heunggongvirae</taxon>
        <taxon>Uroviricota</taxon>
        <taxon>Caudoviricetes</taxon>
        <taxon>Joanripponvirinae</taxon>
        <taxon>Sophritavirus</taxon>
        <taxon>Sophritavirus sophrita</taxon>
    </lineage>
</organism>
<accession>A0AAE8YU85</accession>
<feature type="compositionally biased region" description="Basic and acidic residues" evidence="1">
    <location>
        <begin position="304"/>
        <end position="333"/>
    </location>
</feature>
<gene>
    <name evidence="2" type="ORF">SOPHRITA_101</name>
</gene>
<name>A0AAE8YU85_9CAUD</name>
<protein>
    <submittedName>
        <fullName evidence="2">P-loop containing nucleoside triphosphate</fullName>
    </submittedName>
</protein>
<dbReference type="Proteomes" id="UP000827460">
    <property type="component" value="Segment"/>
</dbReference>
<evidence type="ECO:0000313" key="2">
    <source>
        <dbReference type="EMBL" id="UGO50692.1"/>
    </source>
</evidence>
<evidence type="ECO:0000256" key="1">
    <source>
        <dbReference type="SAM" id="MobiDB-lite"/>
    </source>
</evidence>
<dbReference type="EMBL" id="OK499991">
    <property type="protein sequence ID" value="UGO50692.1"/>
    <property type="molecule type" value="Genomic_DNA"/>
</dbReference>
<feature type="compositionally biased region" description="Acidic residues" evidence="1">
    <location>
        <begin position="294"/>
        <end position="303"/>
    </location>
</feature>
<feature type="region of interest" description="Disordered" evidence="1">
    <location>
        <begin position="284"/>
        <end position="340"/>
    </location>
</feature>
<keyword evidence="3" id="KW-1185">Reference proteome</keyword>
<evidence type="ECO:0000313" key="3">
    <source>
        <dbReference type="Proteomes" id="UP000827460"/>
    </source>
</evidence>